<evidence type="ECO:0000256" key="3">
    <source>
        <dbReference type="ARBA" id="ARBA00022679"/>
    </source>
</evidence>
<protein>
    <recommendedName>
        <fullName evidence="5">UDP-glucuronosyltransferase</fullName>
        <ecNumber evidence="5">2.4.1.17</ecNumber>
    </recommendedName>
</protein>
<evidence type="ECO:0000313" key="7">
    <source>
        <dbReference type="Proteomes" id="UP000749559"/>
    </source>
</evidence>
<evidence type="ECO:0000256" key="4">
    <source>
        <dbReference type="RuleBase" id="RU003718"/>
    </source>
</evidence>
<keyword evidence="3 4" id="KW-0808">Transferase</keyword>
<keyword evidence="5" id="KW-1133">Transmembrane helix</keyword>
<keyword evidence="5" id="KW-0732">Signal</keyword>
<feature type="transmembrane region" description="Helical" evidence="5">
    <location>
        <begin position="476"/>
        <end position="507"/>
    </location>
</feature>
<dbReference type="GO" id="GO:0016020">
    <property type="term" value="C:membrane"/>
    <property type="evidence" value="ECO:0007669"/>
    <property type="project" value="UniProtKB-SubCell"/>
</dbReference>
<dbReference type="Proteomes" id="UP000749559">
    <property type="component" value="Unassembled WGS sequence"/>
</dbReference>
<comment type="subcellular location">
    <subcellularLocation>
        <location evidence="5">Membrane</location>
        <topology evidence="5">Single-pass membrane protein</topology>
    </subcellularLocation>
</comment>
<comment type="catalytic activity">
    <reaction evidence="5">
        <text>glucuronate acceptor + UDP-alpha-D-glucuronate = acceptor beta-D-glucuronoside + UDP + H(+)</text>
        <dbReference type="Rhea" id="RHEA:21032"/>
        <dbReference type="ChEBI" id="CHEBI:15378"/>
        <dbReference type="ChEBI" id="CHEBI:58052"/>
        <dbReference type="ChEBI" id="CHEBI:58223"/>
        <dbReference type="ChEBI" id="CHEBI:132367"/>
        <dbReference type="ChEBI" id="CHEBI:132368"/>
        <dbReference type="EC" id="2.4.1.17"/>
    </reaction>
</comment>
<dbReference type="GO" id="GO:0015020">
    <property type="term" value="F:glucuronosyltransferase activity"/>
    <property type="evidence" value="ECO:0007669"/>
    <property type="project" value="UniProtKB-EC"/>
</dbReference>
<dbReference type="EC" id="2.4.1.17" evidence="5"/>
<sequence>MYLFILLACLMGITEVWSAKILLNPYSQGKSSRLMNMEKLSWILLEAGHEVSMVVNSRYDETTRPVSKNVTFFKYKIPKHALLIHDDEVMKRIQEGSLFDIMNVLVEVSYGACYDFLASGILQILKAQNFDLFLFDYVENCARFTVDYLDVPTISYANEGAGSDYLFGHLGHPEPWAIVPHMVMGCSDSMTFLQRVENTVIQLGLQCTFLPAFIFTMNRLRTEYGLNTSLSIMDSNSRGVALQFSNNHNVLDWVRPLMPNHIYIGGIFFAPSKPLPVDLETIVQNASPNGVIFASFGSMLKATFLEKERMEQMAVAFANVPMTVIWKYSGEPPKALGRNTHLMPWVPQNDLLGHPNVKLFVTHCGCSSTFETVYHGLPVVTIPMNGDQFKHSTQLTSRLNMGIEVDFTTLMNTTLIEAINKVTGDPSYRKNAEEASRRIQDNSNKPKDLFLYWVNYVIRNKGAEHLKSKPMQELHWFQYFLLDVFLFLGGILAVSITIVIVIIKFIFRKLRLLCSKSKTKKD</sequence>
<comment type="caution">
    <text evidence="6">The sequence shown here is derived from an EMBL/GenBank/DDBJ whole genome shotgun (WGS) entry which is preliminary data.</text>
</comment>
<feature type="chain" id="PRO_5035961076" description="UDP-glucuronosyltransferase" evidence="5">
    <location>
        <begin position="19"/>
        <end position="522"/>
    </location>
</feature>
<dbReference type="PROSITE" id="PS00375">
    <property type="entry name" value="UDPGT"/>
    <property type="match status" value="1"/>
</dbReference>
<dbReference type="InterPro" id="IPR035595">
    <property type="entry name" value="UDP_glycos_trans_CS"/>
</dbReference>
<dbReference type="EMBL" id="CAIIXF020000006">
    <property type="protein sequence ID" value="CAH1786905.1"/>
    <property type="molecule type" value="Genomic_DNA"/>
</dbReference>
<keyword evidence="2 4" id="KW-0328">Glycosyltransferase</keyword>
<dbReference type="SUPFAM" id="SSF53756">
    <property type="entry name" value="UDP-Glycosyltransferase/glycogen phosphorylase"/>
    <property type="match status" value="1"/>
</dbReference>
<evidence type="ECO:0000256" key="1">
    <source>
        <dbReference type="ARBA" id="ARBA00009995"/>
    </source>
</evidence>
<dbReference type="Gene3D" id="3.40.50.2000">
    <property type="entry name" value="Glycogen Phosphorylase B"/>
    <property type="match status" value="2"/>
</dbReference>
<gene>
    <name evidence="6" type="ORF">OFUS_LOCUS12706</name>
</gene>
<evidence type="ECO:0000256" key="2">
    <source>
        <dbReference type="ARBA" id="ARBA00022676"/>
    </source>
</evidence>
<dbReference type="OrthoDB" id="6106008at2759"/>
<name>A0A8S4P0J4_OWEFU</name>
<accession>A0A8S4P0J4</accession>
<reference evidence="6" key="1">
    <citation type="submission" date="2022-03" db="EMBL/GenBank/DDBJ databases">
        <authorList>
            <person name="Martin C."/>
        </authorList>
    </citation>
    <scope>NUCLEOTIDE SEQUENCE</scope>
</reference>
<dbReference type="Pfam" id="PF00201">
    <property type="entry name" value="UDPGT"/>
    <property type="match status" value="1"/>
</dbReference>
<dbReference type="InterPro" id="IPR002213">
    <property type="entry name" value="UDP_glucos_trans"/>
</dbReference>
<proteinExistence type="inferred from homology"/>
<dbReference type="CDD" id="cd03784">
    <property type="entry name" value="GT1_Gtf-like"/>
    <property type="match status" value="1"/>
</dbReference>
<organism evidence="6 7">
    <name type="scientific">Owenia fusiformis</name>
    <name type="common">Polychaete worm</name>
    <dbReference type="NCBI Taxonomy" id="6347"/>
    <lineage>
        <taxon>Eukaryota</taxon>
        <taxon>Metazoa</taxon>
        <taxon>Spiralia</taxon>
        <taxon>Lophotrochozoa</taxon>
        <taxon>Annelida</taxon>
        <taxon>Polychaeta</taxon>
        <taxon>Sedentaria</taxon>
        <taxon>Canalipalpata</taxon>
        <taxon>Sabellida</taxon>
        <taxon>Oweniida</taxon>
        <taxon>Oweniidae</taxon>
        <taxon>Owenia</taxon>
    </lineage>
</organism>
<dbReference type="InterPro" id="IPR050271">
    <property type="entry name" value="UDP-glycosyltransferase"/>
</dbReference>
<comment type="similarity">
    <text evidence="1 4">Belongs to the UDP-glycosyltransferase family.</text>
</comment>
<keyword evidence="5" id="KW-0472">Membrane</keyword>
<keyword evidence="5" id="KW-0812">Transmembrane</keyword>
<dbReference type="PANTHER" id="PTHR48043:SF145">
    <property type="entry name" value="FI06409P-RELATED"/>
    <property type="match status" value="1"/>
</dbReference>
<dbReference type="AlphaFoldDB" id="A0A8S4P0J4"/>
<feature type="signal peptide" evidence="5">
    <location>
        <begin position="1"/>
        <end position="18"/>
    </location>
</feature>
<keyword evidence="7" id="KW-1185">Reference proteome</keyword>
<evidence type="ECO:0000256" key="5">
    <source>
        <dbReference type="RuleBase" id="RU362059"/>
    </source>
</evidence>
<dbReference type="FunFam" id="3.40.50.2000:FF:000021">
    <property type="entry name" value="UDP-glucuronosyltransferase"/>
    <property type="match status" value="1"/>
</dbReference>
<evidence type="ECO:0000313" key="6">
    <source>
        <dbReference type="EMBL" id="CAH1786905.1"/>
    </source>
</evidence>
<dbReference type="PANTHER" id="PTHR48043">
    <property type="entry name" value="EG:EG0003.4 PROTEIN-RELATED"/>
    <property type="match status" value="1"/>
</dbReference>